<gene>
    <name evidence="1" type="ORF">Edafosvirus1_136</name>
</gene>
<dbReference type="EMBL" id="MK072066">
    <property type="protein sequence ID" value="AYV77805.1"/>
    <property type="molecule type" value="Genomic_DNA"/>
</dbReference>
<organism evidence="1">
    <name type="scientific">Edafosvirus sp</name>
    <dbReference type="NCBI Taxonomy" id="2487765"/>
    <lineage>
        <taxon>Viruses</taxon>
        <taxon>Varidnaviria</taxon>
        <taxon>Bamfordvirae</taxon>
        <taxon>Nucleocytoviricota</taxon>
        <taxon>Megaviricetes</taxon>
        <taxon>Imitervirales</taxon>
        <taxon>Mimiviridae</taxon>
        <taxon>Klosneuvirinae</taxon>
    </lineage>
</organism>
<evidence type="ECO:0000313" key="1">
    <source>
        <dbReference type="EMBL" id="AYV77805.1"/>
    </source>
</evidence>
<proteinExistence type="predicted"/>
<protein>
    <submittedName>
        <fullName evidence="1">Uncharacterized protein</fullName>
    </submittedName>
</protein>
<name>A0A3G4ZSE1_9VIRU</name>
<accession>A0A3G4ZSE1</accession>
<sequence>MSCAQSLTDFPFPAYSHQKKIINQLSADLATLKNESTTKLFNELKICVDNKTLEEFEGVCIHFLANALKTEDGFAWIQFEMHTTAVSKMCQWIPDIILYQEDKKTMDIIRDDVRHCHRLNLNSHINRGANECNYAVFTHPFYPYKGSRIYGFQTIVIDHRRNICYDCNHDSEKDALICHKNLVRLISKPYGFSKKSLKCCKA</sequence>
<reference evidence="1" key="1">
    <citation type="submission" date="2018-10" db="EMBL/GenBank/DDBJ databases">
        <title>Hidden diversity of soil giant viruses.</title>
        <authorList>
            <person name="Schulz F."/>
            <person name="Alteio L."/>
            <person name="Goudeau D."/>
            <person name="Ryan E.M."/>
            <person name="Malmstrom R.R."/>
            <person name="Blanchard J."/>
            <person name="Woyke T."/>
        </authorList>
    </citation>
    <scope>NUCLEOTIDE SEQUENCE</scope>
    <source>
        <strain evidence="1">EDV1</strain>
    </source>
</reference>